<dbReference type="InterPro" id="IPR036250">
    <property type="entry name" value="AcylCo_DH-like_C"/>
</dbReference>
<dbReference type="SUPFAM" id="SSF47203">
    <property type="entry name" value="Acyl-CoA dehydrogenase C-terminal domain-like"/>
    <property type="match status" value="1"/>
</dbReference>
<evidence type="ECO:0008006" key="13">
    <source>
        <dbReference type="Google" id="ProtNLM"/>
    </source>
</evidence>
<evidence type="ECO:0000313" key="10">
    <source>
        <dbReference type="EMBL" id="KAA0171643.1"/>
    </source>
</evidence>
<dbReference type="Proteomes" id="UP000324907">
    <property type="component" value="Unassembled WGS sequence"/>
</dbReference>
<keyword evidence="5 6" id="KW-0560">Oxidoreductase</keyword>
<dbReference type="PANTHER" id="PTHR48083:SF13">
    <property type="entry name" value="ACYL-COA DEHYDROGENASE FAMILY MEMBER 11"/>
    <property type="match status" value="1"/>
</dbReference>
<dbReference type="Gene3D" id="1.10.540.10">
    <property type="entry name" value="Acyl-CoA dehydrogenase/oxidase, N-terminal domain"/>
    <property type="match status" value="1"/>
</dbReference>
<evidence type="ECO:0000256" key="4">
    <source>
        <dbReference type="ARBA" id="ARBA00022827"/>
    </source>
</evidence>
<comment type="caution">
    <text evidence="9">The sequence shown here is derived from an EMBL/GenBank/DDBJ whole genome shotgun (WGS) entry which is preliminary data.</text>
</comment>
<keyword evidence="4 6" id="KW-0274">FAD</keyword>
<evidence type="ECO:0000256" key="1">
    <source>
        <dbReference type="ARBA" id="ARBA00001974"/>
    </source>
</evidence>
<evidence type="ECO:0000259" key="8">
    <source>
        <dbReference type="Pfam" id="PF02770"/>
    </source>
</evidence>
<dbReference type="GO" id="GO:0033539">
    <property type="term" value="P:fatty acid beta-oxidation using acyl-CoA dehydrogenase"/>
    <property type="evidence" value="ECO:0007669"/>
    <property type="project" value="TreeGrafter"/>
</dbReference>
<feature type="domain" description="Acyl-CoA oxidase/dehydrogenase middle" evidence="8">
    <location>
        <begin position="155"/>
        <end position="251"/>
    </location>
</feature>
<dbReference type="Pfam" id="PF02770">
    <property type="entry name" value="Acyl-CoA_dh_M"/>
    <property type="match status" value="1"/>
</dbReference>
<proteinExistence type="inferred from homology"/>
<dbReference type="Gene3D" id="2.40.110.10">
    <property type="entry name" value="Butyryl-CoA Dehydrogenase, subunit A, domain 2"/>
    <property type="match status" value="1"/>
</dbReference>
<reference evidence="11 12" key="1">
    <citation type="submission" date="2019-07" db="EMBL/GenBank/DDBJ databases">
        <title>Genomes of Cafeteria roenbergensis.</title>
        <authorList>
            <person name="Fischer M.G."/>
            <person name="Hackl T."/>
            <person name="Roman M."/>
        </authorList>
    </citation>
    <scope>NUCLEOTIDE SEQUENCE [LARGE SCALE GENOMIC DNA]</scope>
    <source>
        <strain evidence="9 12">Cflag</strain>
        <strain evidence="10 11">RCC970-E3</strain>
    </source>
</reference>
<evidence type="ECO:0000313" key="12">
    <source>
        <dbReference type="Proteomes" id="UP000325113"/>
    </source>
</evidence>
<evidence type="ECO:0000313" key="9">
    <source>
        <dbReference type="EMBL" id="KAA0167814.1"/>
    </source>
</evidence>
<dbReference type="InterPro" id="IPR046373">
    <property type="entry name" value="Acyl-CoA_Oxase/DH_mid-dom_sf"/>
</dbReference>
<dbReference type="InterPro" id="IPR037069">
    <property type="entry name" value="AcylCoA_DH/ox_N_sf"/>
</dbReference>
<protein>
    <recommendedName>
        <fullName evidence="13">Acyl-CoA oxidase/dehydrogenase middle domain-containing protein</fullName>
    </recommendedName>
</protein>
<dbReference type="InterPro" id="IPR050741">
    <property type="entry name" value="Acyl-CoA_dehydrogenase"/>
</dbReference>
<dbReference type="PANTHER" id="PTHR48083">
    <property type="entry name" value="MEDIUM-CHAIN SPECIFIC ACYL-COA DEHYDROGENASE, MITOCHONDRIAL-RELATED"/>
    <property type="match status" value="1"/>
</dbReference>
<accession>A0A5A8DSZ3</accession>
<dbReference type="Pfam" id="PF00441">
    <property type="entry name" value="Acyl-CoA_dh_1"/>
    <property type="match status" value="1"/>
</dbReference>
<evidence type="ECO:0000256" key="5">
    <source>
        <dbReference type="ARBA" id="ARBA00023002"/>
    </source>
</evidence>
<feature type="domain" description="Acyl-CoA dehydrogenase/oxidase C-terminal" evidence="7">
    <location>
        <begin position="257"/>
        <end position="316"/>
    </location>
</feature>
<dbReference type="AlphaFoldDB" id="A0A5A8DSZ3"/>
<evidence type="ECO:0000259" key="7">
    <source>
        <dbReference type="Pfam" id="PF00441"/>
    </source>
</evidence>
<comment type="cofactor">
    <cofactor evidence="1 6">
        <name>FAD</name>
        <dbReference type="ChEBI" id="CHEBI:57692"/>
    </cofactor>
</comment>
<dbReference type="EMBL" id="VLTM01000004">
    <property type="protein sequence ID" value="KAA0167814.1"/>
    <property type="molecule type" value="Genomic_DNA"/>
</dbReference>
<gene>
    <name evidence="10" type="ORF">FNF28_00576</name>
    <name evidence="9" type="ORF">FNF31_00749</name>
</gene>
<dbReference type="EMBL" id="VLTL01000005">
    <property type="protein sequence ID" value="KAA0171643.1"/>
    <property type="molecule type" value="Genomic_DNA"/>
</dbReference>
<dbReference type="Proteomes" id="UP000325113">
    <property type="component" value="Unassembled WGS sequence"/>
</dbReference>
<evidence type="ECO:0000256" key="3">
    <source>
        <dbReference type="ARBA" id="ARBA00022630"/>
    </source>
</evidence>
<dbReference type="InterPro" id="IPR006091">
    <property type="entry name" value="Acyl-CoA_Oxase/DH_mid-dom"/>
</dbReference>
<dbReference type="GO" id="GO:0005737">
    <property type="term" value="C:cytoplasm"/>
    <property type="evidence" value="ECO:0007669"/>
    <property type="project" value="TreeGrafter"/>
</dbReference>
<evidence type="ECO:0000256" key="6">
    <source>
        <dbReference type="RuleBase" id="RU362125"/>
    </source>
</evidence>
<keyword evidence="3 6" id="KW-0285">Flavoprotein</keyword>
<evidence type="ECO:0000256" key="2">
    <source>
        <dbReference type="ARBA" id="ARBA00009347"/>
    </source>
</evidence>
<name>A0A5A8DSZ3_CAFRO</name>
<comment type="similarity">
    <text evidence="2 6">Belongs to the acyl-CoA dehydrogenase family.</text>
</comment>
<sequence>MRERLWAFVHEECIPAEESVEAFLSAAGHPGEATRFAVVPPVIEALKERARDLGLWNVWADEHMCHLAAGRATDDAGPCGVSLRRDIEAQLPAEPLTVSEYALLAEIMGRSELAALACNCSAPDTGNMELLSRFATPGQARRWLLPLLQGRMRSAFLMTEPDVASSDARNIACAIAVSDDGARATVSGRKWWATGACHPQCGLFLVLGVSDAGARPTRRHSIALVPASAPGVRDVTPLLVFGYDDAPAGHASVTLDALSGIKVFVPRVALAVMDRAIQVHGGTGVEGRGLLARAYAGMRCLRIADGPDDVHERTLAGLEARRVLGAAGAREAVTGRRPAKL</sequence>
<dbReference type="GO" id="GO:0003995">
    <property type="term" value="F:acyl-CoA dehydrogenase activity"/>
    <property type="evidence" value="ECO:0007669"/>
    <property type="project" value="TreeGrafter"/>
</dbReference>
<dbReference type="InterPro" id="IPR009075">
    <property type="entry name" value="AcylCo_DH/oxidase_C"/>
</dbReference>
<evidence type="ECO:0000313" key="11">
    <source>
        <dbReference type="Proteomes" id="UP000324907"/>
    </source>
</evidence>
<dbReference type="InterPro" id="IPR009100">
    <property type="entry name" value="AcylCoA_DH/oxidase_NM_dom_sf"/>
</dbReference>
<organism evidence="9 12">
    <name type="scientific">Cafeteria roenbergensis</name>
    <name type="common">Marine flagellate</name>
    <dbReference type="NCBI Taxonomy" id="33653"/>
    <lineage>
        <taxon>Eukaryota</taxon>
        <taxon>Sar</taxon>
        <taxon>Stramenopiles</taxon>
        <taxon>Bigyra</taxon>
        <taxon>Opalozoa</taxon>
        <taxon>Bicosoecida</taxon>
        <taxon>Cafeteriaceae</taxon>
        <taxon>Cafeteria</taxon>
    </lineage>
</organism>
<dbReference type="SUPFAM" id="SSF56645">
    <property type="entry name" value="Acyl-CoA dehydrogenase NM domain-like"/>
    <property type="match status" value="1"/>
</dbReference>
<dbReference type="GO" id="GO:0050660">
    <property type="term" value="F:flavin adenine dinucleotide binding"/>
    <property type="evidence" value="ECO:0007669"/>
    <property type="project" value="InterPro"/>
</dbReference>